<dbReference type="KEGG" id="fal:FRAAL5349"/>
<gene>
    <name evidence="2" type="ordered locus">FRAAL5349</name>
</gene>
<sequence>MDRAILKVTGDTKKSNVGKRTRMRRVRRAVPTLRGAVHARPWCPARAGQGNPGRRRGVPLSHSMALWR</sequence>
<evidence type="ECO:0000256" key="1">
    <source>
        <dbReference type="SAM" id="MobiDB-lite"/>
    </source>
</evidence>
<evidence type="ECO:0000313" key="2">
    <source>
        <dbReference type="EMBL" id="CAJ63982.1"/>
    </source>
</evidence>
<dbReference type="HOGENOM" id="CLU_2787802_0_0_11"/>
<feature type="compositionally biased region" description="Basic and acidic residues" evidence="1">
    <location>
        <begin position="1"/>
        <end position="14"/>
    </location>
</feature>
<dbReference type="STRING" id="326424.FRAAL5349"/>
<feature type="region of interest" description="Disordered" evidence="1">
    <location>
        <begin position="41"/>
        <end position="68"/>
    </location>
</feature>
<dbReference type="EMBL" id="CT573213">
    <property type="protein sequence ID" value="CAJ63982.1"/>
    <property type="molecule type" value="Genomic_DNA"/>
</dbReference>
<feature type="region of interest" description="Disordered" evidence="1">
    <location>
        <begin position="1"/>
        <end position="22"/>
    </location>
</feature>
<evidence type="ECO:0000313" key="3">
    <source>
        <dbReference type="Proteomes" id="UP000000657"/>
    </source>
</evidence>
<accession>Q0REX2</accession>
<dbReference type="Proteomes" id="UP000000657">
    <property type="component" value="Chromosome"/>
</dbReference>
<proteinExistence type="predicted"/>
<keyword evidence="3" id="KW-1185">Reference proteome</keyword>
<organism evidence="2 3">
    <name type="scientific">Frankia alni (strain DSM 45986 / CECT 9034 / ACN14a)</name>
    <dbReference type="NCBI Taxonomy" id="326424"/>
    <lineage>
        <taxon>Bacteria</taxon>
        <taxon>Bacillati</taxon>
        <taxon>Actinomycetota</taxon>
        <taxon>Actinomycetes</taxon>
        <taxon>Frankiales</taxon>
        <taxon>Frankiaceae</taxon>
        <taxon>Frankia</taxon>
    </lineage>
</organism>
<reference evidence="2 3" key="1">
    <citation type="journal article" date="2007" name="Genome Res.">
        <title>Genome characteristics of facultatively symbiotic Frankia sp. strains reflect host range and host plant biogeography.</title>
        <authorList>
            <person name="Normand P."/>
            <person name="Lapierre P."/>
            <person name="Tisa L.S."/>
            <person name="Gogarten J.P."/>
            <person name="Alloisio N."/>
            <person name="Bagnarol E."/>
            <person name="Bassi C.A."/>
            <person name="Berry A.M."/>
            <person name="Bickhart D.M."/>
            <person name="Choisne N."/>
            <person name="Couloux A."/>
            <person name="Cournoyer B."/>
            <person name="Cruveiller S."/>
            <person name="Daubin V."/>
            <person name="Demange N."/>
            <person name="Francino M.P."/>
            <person name="Goltsman E."/>
            <person name="Huang Y."/>
            <person name="Kopp O.R."/>
            <person name="Labarre L."/>
            <person name="Lapidus A."/>
            <person name="Lavire C."/>
            <person name="Marechal J."/>
            <person name="Martinez M."/>
            <person name="Mastronunzio J.E."/>
            <person name="Mullin B.C."/>
            <person name="Niemann J."/>
            <person name="Pujic P."/>
            <person name="Rawnsley T."/>
            <person name="Rouy Z."/>
            <person name="Schenowitz C."/>
            <person name="Sellstedt A."/>
            <person name="Tavares F."/>
            <person name="Tomkins J.P."/>
            <person name="Vallenet D."/>
            <person name="Valverde C."/>
            <person name="Wall L.G."/>
            <person name="Wang Y."/>
            <person name="Medigue C."/>
            <person name="Benson D.R."/>
        </authorList>
    </citation>
    <scope>NUCLEOTIDE SEQUENCE [LARGE SCALE GENOMIC DNA]</scope>
    <source>
        <strain evidence="3">DSM 45986 / CECT 9034 / ACN14a</strain>
    </source>
</reference>
<protein>
    <submittedName>
        <fullName evidence="2">Uncharacterized protein</fullName>
    </submittedName>
</protein>
<name>Q0REX2_FRAAA</name>
<dbReference type="AlphaFoldDB" id="Q0REX2"/>